<accession>A0A176QFE4</accession>
<gene>
    <name evidence="8" type="primary">ydiU</name>
    <name evidence="8" type="synonym">selO</name>
    <name evidence="9" type="ORF">AWH69_01600</name>
</gene>
<evidence type="ECO:0000256" key="4">
    <source>
        <dbReference type="ARBA" id="ARBA00022723"/>
    </source>
</evidence>
<comment type="catalytic activity">
    <reaction evidence="8">
        <text>L-tyrosyl-[protein] + UTP = O-(5'-uridylyl)-L-tyrosyl-[protein] + diphosphate</text>
        <dbReference type="Rhea" id="RHEA:83887"/>
        <dbReference type="Rhea" id="RHEA-COMP:10136"/>
        <dbReference type="Rhea" id="RHEA-COMP:20238"/>
        <dbReference type="ChEBI" id="CHEBI:33019"/>
        <dbReference type="ChEBI" id="CHEBI:46398"/>
        <dbReference type="ChEBI" id="CHEBI:46858"/>
        <dbReference type="ChEBI" id="CHEBI:90602"/>
    </reaction>
</comment>
<evidence type="ECO:0000256" key="3">
    <source>
        <dbReference type="ARBA" id="ARBA00022695"/>
    </source>
</evidence>
<reference evidence="9 10" key="1">
    <citation type="submission" date="2016-01" db="EMBL/GenBank/DDBJ databases">
        <title>Janibacter melonis strain CD11_4 genome sequencing and assembly.</title>
        <authorList>
            <person name="Nair G.R."/>
            <person name="Kaur G."/>
            <person name="Chander A.M."/>
            <person name="Mayilraj S."/>
        </authorList>
    </citation>
    <scope>NUCLEOTIDE SEQUENCE [LARGE SCALE GENOMIC DNA]</scope>
    <source>
        <strain evidence="9 10">CD11-4</strain>
    </source>
</reference>
<keyword evidence="10" id="KW-1185">Reference proteome</keyword>
<keyword evidence="5 8" id="KW-0547">Nucleotide-binding</keyword>
<feature type="binding site" evidence="8">
    <location>
        <position position="170"/>
    </location>
    <ligand>
        <name>ATP</name>
        <dbReference type="ChEBI" id="CHEBI:30616"/>
    </ligand>
</feature>
<dbReference type="Pfam" id="PF02696">
    <property type="entry name" value="SelO"/>
    <property type="match status" value="1"/>
</dbReference>
<keyword evidence="6 8" id="KW-0067">ATP-binding</keyword>
<comment type="similarity">
    <text evidence="1 8">Belongs to the SELO family.</text>
</comment>
<dbReference type="EC" id="2.7.7.108" evidence="8"/>
<evidence type="ECO:0000256" key="1">
    <source>
        <dbReference type="ARBA" id="ARBA00009747"/>
    </source>
</evidence>
<dbReference type="PANTHER" id="PTHR32057:SF14">
    <property type="entry name" value="PROTEIN ADENYLYLTRANSFERASE SELO, MITOCHONDRIAL"/>
    <property type="match status" value="1"/>
</dbReference>
<feature type="binding site" evidence="8">
    <location>
        <position position="84"/>
    </location>
    <ligand>
        <name>ATP</name>
        <dbReference type="ChEBI" id="CHEBI:30616"/>
    </ligand>
</feature>
<dbReference type="Proteomes" id="UP000076976">
    <property type="component" value="Unassembled WGS sequence"/>
</dbReference>
<keyword evidence="4 8" id="KW-0479">Metal-binding</keyword>
<feature type="binding site" evidence="8">
    <location>
        <position position="254"/>
    </location>
    <ligand>
        <name>ATP</name>
        <dbReference type="ChEBI" id="CHEBI:30616"/>
    </ligand>
</feature>
<dbReference type="PANTHER" id="PTHR32057">
    <property type="entry name" value="PROTEIN ADENYLYLTRANSFERASE SELO, MITOCHONDRIAL"/>
    <property type="match status" value="1"/>
</dbReference>
<feature type="binding site" evidence="8">
    <location>
        <position position="120"/>
    </location>
    <ligand>
        <name>ATP</name>
        <dbReference type="ChEBI" id="CHEBI:30616"/>
    </ligand>
</feature>
<proteinExistence type="inferred from homology"/>
<evidence type="ECO:0000313" key="10">
    <source>
        <dbReference type="Proteomes" id="UP000076976"/>
    </source>
</evidence>
<protein>
    <recommendedName>
        <fullName evidence="8">Protein nucleotidyltransferase YdiU</fullName>
        <ecNumber evidence="8">2.7.7.-</ecNumber>
    </recommendedName>
    <alternativeName>
        <fullName evidence="8">Protein adenylyltransferase YdiU</fullName>
        <ecNumber evidence="8">2.7.7.108</ecNumber>
    </alternativeName>
    <alternativeName>
        <fullName evidence="8">Protein uridylyltransferase YdiU</fullName>
        <ecNumber evidence="8">2.7.7.-</ecNumber>
    </alternativeName>
</protein>
<evidence type="ECO:0000256" key="7">
    <source>
        <dbReference type="ARBA" id="ARBA00022842"/>
    </source>
</evidence>
<dbReference type="GO" id="GO:0030145">
    <property type="term" value="F:manganese ion binding"/>
    <property type="evidence" value="ECO:0007669"/>
    <property type="project" value="UniProtKB-UniRule"/>
</dbReference>
<dbReference type="STRING" id="262209.AWH69_01600"/>
<feature type="binding site" evidence="8">
    <location>
        <position position="87"/>
    </location>
    <ligand>
        <name>ATP</name>
        <dbReference type="ChEBI" id="CHEBI:30616"/>
    </ligand>
</feature>
<evidence type="ECO:0000256" key="5">
    <source>
        <dbReference type="ARBA" id="ARBA00022741"/>
    </source>
</evidence>
<comment type="catalytic activity">
    <reaction evidence="8">
        <text>L-threonyl-[protein] + ATP = 3-O-(5'-adenylyl)-L-threonyl-[protein] + diphosphate</text>
        <dbReference type="Rhea" id="RHEA:54292"/>
        <dbReference type="Rhea" id="RHEA-COMP:11060"/>
        <dbReference type="Rhea" id="RHEA-COMP:13847"/>
        <dbReference type="ChEBI" id="CHEBI:30013"/>
        <dbReference type="ChEBI" id="CHEBI:30616"/>
        <dbReference type="ChEBI" id="CHEBI:33019"/>
        <dbReference type="ChEBI" id="CHEBI:138113"/>
        <dbReference type="EC" id="2.7.7.108"/>
    </reaction>
</comment>
<evidence type="ECO:0000256" key="2">
    <source>
        <dbReference type="ARBA" id="ARBA00022679"/>
    </source>
</evidence>
<feature type="active site" description="Proton acceptor" evidence="8">
    <location>
        <position position="244"/>
    </location>
</feature>
<dbReference type="GO" id="GO:0070733">
    <property type="term" value="F:AMPylase activity"/>
    <property type="evidence" value="ECO:0007669"/>
    <property type="project" value="UniProtKB-EC"/>
</dbReference>
<organism evidence="9 10">
    <name type="scientific">Janibacter melonis</name>
    <dbReference type="NCBI Taxonomy" id="262209"/>
    <lineage>
        <taxon>Bacteria</taxon>
        <taxon>Bacillati</taxon>
        <taxon>Actinomycetota</taxon>
        <taxon>Actinomycetes</taxon>
        <taxon>Micrococcales</taxon>
        <taxon>Intrasporangiaceae</taxon>
        <taxon>Janibacter</taxon>
    </lineage>
</organism>
<comment type="catalytic activity">
    <reaction evidence="8">
        <text>L-seryl-[protein] + ATP = 3-O-(5'-adenylyl)-L-seryl-[protein] + diphosphate</text>
        <dbReference type="Rhea" id="RHEA:58120"/>
        <dbReference type="Rhea" id="RHEA-COMP:9863"/>
        <dbReference type="Rhea" id="RHEA-COMP:15073"/>
        <dbReference type="ChEBI" id="CHEBI:29999"/>
        <dbReference type="ChEBI" id="CHEBI:30616"/>
        <dbReference type="ChEBI" id="CHEBI:33019"/>
        <dbReference type="ChEBI" id="CHEBI:142516"/>
        <dbReference type="EC" id="2.7.7.108"/>
    </reaction>
</comment>
<evidence type="ECO:0000313" key="9">
    <source>
        <dbReference type="EMBL" id="OAB88527.1"/>
    </source>
</evidence>
<comment type="cofactor">
    <cofactor evidence="8">
        <name>Mg(2+)</name>
        <dbReference type="ChEBI" id="CHEBI:18420"/>
    </cofactor>
    <cofactor evidence="8">
        <name>Mn(2+)</name>
        <dbReference type="ChEBI" id="CHEBI:29035"/>
    </cofactor>
</comment>
<comment type="catalytic activity">
    <reaction evidence="8">
        <text>L-seryl-[protein] + UTP = O-(5'-uridylyl)-L-seryl-[protein] + diphosphate</text>
        <dbReference type="Rhea" id="RHEA:64604"/>
        <dbReference type="Rhea" id="RHEA-COMP:9863"/>
        <dbReference type="Rhea" id="RHEA-COMP:16635"/>
        <dbReference type="ChEBI" id="CHEBI:29999"/>
        <dbReference type="ChEBI" id="CHEBI:33019"/>
        <dbReference type="ChEBI" id="CHEBI:46398"/>
        <dbReference type="ChEBI" id="CHEBI:156051"/>
    </reaction>
</comment>
<dbReference type="InterPro" id="IPR003846">
    <property type="entry name" value="SelO"/>
</dbReference>
<evidence type="ECO:0000256" key="8">
    <source>
        <dbReference type="HAMAP-Rule" id="MF_00692"/>
    </source>
</evidence>
<keyword evidence="8" id="KW-0464">Manganese</keyword>
<dbReference type="EMBL" id="LQZG01000001">
    <property type="protein sequence ID" value="OAB88527.1"/>
    <property type="molecule type" value="Genomic_DNA"/>
</dbReference>
<dbReference type="GO" id="GO:0005524">
    <property type="term" value="F:ATP binding"/>
    <property type="evidence" value="ECO:0007669"/>
    <property type="project" value="UniProtKB-UniRule"/>
</dbReference>
<comment type="caution">
    <text evidence="9">The sequence shown here is derived from an EMBL/GenBank/DDBJ whole genome shotgun (WGS) entry which is preliminary data.</text>
</comment>
<dbReference type="EC" id="2.7.7.-" evidence="8"/>
<comment type="function">
    <text evidence="8">Nucleotidyltransferase involved in the post-translational modification of proteins. It can catalyze the addition of adenosine monophosphate (AMP) or uridine monophosphate (UMP) to a protein, resulting in modifications known as AMPylation and UMPylation.</text>
</comment>
<keyword evidence="7 8" id="KW-0460">Magnesium</keyword>
<dbReference type="AlphaFoldDB" id="A0A176QFE4"/>
<dbReference type="GO" id="GO:0000287">
    <property type="term" value="F:magnesium ion binding"/>
    <property type="evidence" value="ECO:0007669"/>
    <property type="project" value="UniProtKB-UniRule"/>
</dbReference>
<name>A0A176QFE4_9MICO</name>
<dbReference type="HAMAP" id="MF_00692">
    <property type="entry name" value="SelO"/>
    <property type="match status" value="1"/>
</dbReference>
<feature type="binding site" evidence="8">
    <location>
        <position position="86"/>
    </location>
    <ligand>
        <name>ATP</name>
        <dbReference type="ChEBI" id="CHEBI:30616"/>
    </ligand>
</feature>
<comment type="catalytic activity">
    <reaction evidence="8">
        <text>L-tyrosyl-[protein] + ATP = O-(5'-adenylyl)-L-tyrosyl-[protein] + diphosphate</text>
        <dbReference type="Rhea" id="RHEA:54288"/>
        <dbReference type="Rhea" id="RHEA-COMP:10136"/>
        <dbReference type="Rhea" id="RHEA-COMP:13846"/>
        <dbReference type="ChEBI" id="CHEBI:30616"/>
        <dbReference type="ChEBI" id="CHEBI:33019"/>
        <dbReference type="ChEBI" id="CHEBI:46858"/>
        <dbReference type="ChEBI" id="CHEBI:83624"/>
        <dbReference type="EC" id="2.7.7.108"/>
    </reaction>
</comment>
<dbReference type="RefSeq" id="WP_068270510.1">
    <property type="nucleotide sequence ID" value="NZ_LQZG01000001.1"/>
</dbReference>
<dbReference type="NCBIfam" id="NF000658">
    <property type="entry name" value="PRK00029.1"/>
    <property type="match status" value="1"/>
</dbReference>
<comment type="catalytic activity">
    <reaction evidence="8">
        <text>L-histidyl-[protein] + UTP = N(tele)-(5'-uridylyl)-L-histidyl-[protein] + diphosphate</text>
        <dbReference type="Rhea" id="RHEA:83891"/>
        <dbReference type="Rhea" id="RHEA-COMP:9745"/>
        <dbReference type="Rhea" id="RHEA-COMP:20239"/>
        <dbReference type="ChEBI" id="CHEBI:29979"/>
        <dbReference type="ChEBI" id="CHEBI:33019"/>
        <dbReference type="ChEBI" id="CHEBI:46398"/>
        <dbReference type="ChEBI" id="CHEBI:233474"/>
    </reaction>
</comment>
<feature type="binding site" evidence="8">
    <location>
        <position position="245"/>
    </location>
    <ligand>
        <name>Mg(2+)</name>
        <dbReference type="ChEBI" id="CHEBI:18420"/>
    </ligand>
</feature>
<evidence type="ECO:0000256" key="6">
    <source>
        <dbReference type="ARBA" id="ARBA00022840"/>
    </source>
</evidence>
<feature type="binding site" evidence="8">
    <location>
        <position position="254"/>
    </location>
    <ligand>
        <name>Mg(2+)</name>
        <dbReference type="ChEBI" id="CHEBI:18420"/>
    </ligand>
</feature>
<feature type="binding site" evidence="8">
    <location>
        <position position="119"/>
    </location>
    <ligand>
        <name>ATP</name>
        <dbReference type="ChEBI" id="CHEBI:30616"/>
    </ligand>
</feature>
<feature type="binding site" evidence="8">
    <location>
        <position position="177"/>
    </location>
    <ligand>
        <name>ATP</name>
        <dbReference type="ChEBI" id="CHEBI:30616"/>
    </ligand>
</feature>
<keyword evidence="3 8" id="KW-0548">Nucleotidyltransferase</keyword>
<keyword evidence="2 8" id="KW-0808">Transferase</keyword>
<sequence>MQWDNSFVRDLGWLGARVDPVPVADPHLLALDEDLARELGADPEQLRSVEGVEVLAGNRVATGSEPIAQAYAGHQFGQLSPLLGDGRAHLLGEVVDISGRRRDVALKGSGRTPFSRGGDGRAAIGPVLREYLVSGFMHAVGVPTTRSLAAVATGEQVRRERPLPGAVLTRVASSHLRIGTVVLLATQGSREQLGALAEHVRSRHHPHVAEGDVLDLFASVLERQADLVAAWMSLGFVHGVMNTDNMTLSGETIDYGPCAFLDTYAPEQWFSSIDHTGRYRYSQQPTMAAWGLARLAEALLPLAQEHPDDAVARAQSLLDGFDARYRASRLDRARAALGLTGSTDDRDGELVAELQGIARDEELDHTGLHRDLARLLRGEPARHLDEVEDREHWAAWERIWRERVASTGRTPHEAAEAMDRVTPVYIPRNHLVEEALAAAEGGDLAPFAALDAALRDPFVERPGRERLAEPAPRFTRDYVTYCGT</sequence>
<feature type="binding site" evidence="8">
    <location>
        <position position="107"/>
    </location>
    <ligand>
        <name>ATP</name>
        <dbReference type="ChEBI" id="CHEBI:30616"/>
    </ligand>
</feature>